<dbReference type="GO" id="GO:0030674">
    <property type="term" value="F:protein-macromolecule adaptor activity"/>
    <property type="evidence" value="ECO:0007669"/>
    <property type="project" value="TreeGrafter"/>
</dbReference>
<dbReference type="Pfam" id="PF03694">
    <property type="entry name" value="Erg28"/>
    <property type="match status" value="1"/>
</dbReference>
<evidence type="ECO:0000256" key="4">
    <source>
        <dbReference type="ARBA" id="ARBA00022692"/>
    </source>
</evidence>
<organism evidence="14 15">
    <name type="scientific">Patellaria atrata CBS 101060</name>
    <dbReference type="NCBI Taxonomy" id="1346257"/>
    <lineage>
        <taxon>Eukaryota</taxon>
        <taxon>Fungi</taxon>
        <taxon>Dikarya</taxon>
        <taxon>Ascomycota</taxon>
        <taxon>Pezizomycotina</taxon>
        <taxon>Dothideomycetes</taxon>
        <taxon>Dothideomycetes incertae sedis</taxon>
        <taxon>Patellariales</taxon>
        <taxon>Patellariaceae</taxon>
        <taxon>Patellaria</taxon>
    </lineage>
</organism>
<dbReference type="PANTHER" id="PTHR15451:SF19">
    <property type="entry name" value="ERGOSTEROL BIOSYNTHETIC PROTEIN 28 HOMOLOG"/>
    <property type="match status" value="1"/>
</dbReference>
<keyword evidence="8" id="KW-0756">Sterol biosynthesis</keyword>
<dbReference type="GO" id="GO:0005789">
    <property type="term" value="C:endoplasmic reticulum membrane"/>
    <property type="evidence" value="ECO:0007669"/>
    <property type="project" value="UniProtKB-SubCell"/>
</dbReference>
<proteinExistence type="inferred from homology"/>
<dbReference type="PANTHER" id="PTHR15451">
    <property type="entry name" value="ERGOSTEROL BIOSYNTHETIC PROTEIN 28-RELATED"/>
    <property type="match status" value="1"/>
</dbReference>
<evidence type="ECO:0000313" key="14">
    <source>
        <dbReference type="EMBL" id="KAF2836026.1"/>
    </source>
</evidence>
<accession>A0A9P4S4I0</accession>
<gene>
    <name evidence="14" type="ORF">M501DRAFT_997245</name>
</gene>
<name>A0A9P4S4I0_9PEZI</name>
<evidence type="ECO:0000256" key="2">
    <source>
        <dbReference type="ARBA" id="ARBA00005377"/>
    </source>
</evidence>
<dbReference type="Proteomes" id="UP000799429">
    <property type="component" value="Unassembled WGS sequence"/>
</dbReference>
<keyword evidence="10 13" id="KW-0472">Membrane</keyword>
<comment type="caution">
    <text evidence="14">The sequence shown here is derived from an EMBL/GenBank/DDBJ whole genome shotgun (WGS) entry which is preliminary data.</text>
</comment>
<evidence type="ECO:0000256" key="7">
    <source>
        <dbReference type="ARBA" id="ARBA00022989"/>
    </source>
</evidence>
<keyword evidence="12" id="KW-0753">Steroid metabolism</keyword>
<feature type="transmembrane region" description="Helical" evidence="13">
    <location>
        <begin position="122"/>
        <end position="140"/>
    </location>
</feature>
<keyword evidence="4 13" id="KW-0812">Transmembrane</keyword>
<keyword evidence="5" id="KW-0256">Endoplasmic reticulum</keyword>
<evidence type="ECO:0000256" key="5">
    <source>
        <dbReference type="ARBA" id="ARBA00022824"/>
    </source>
</evidence>
<keyword evidence="9" id="KW-0443">Lipid metabolism</keyword>
<evidence type="ECO:0000256" key="10">
    <source>
        <dbReference type="ARBA" id="ARBA00023136"/>
    </source>
</evidence>
<comment type="subcellular location">
    <subcellularLocation>
        <location evidence="1">Endoplasmic reticulum membrane</location>
        <topology evidence="1">Multi-pass membrane protein</topology>
    </subcellularLocation>
</comment>
<keyword evidence="11" id="KW-1207">Sterol metabolism</keyword>
<keyword evidence="15" id="KW-1185">Reference proteome</keyword>
<evidence type="ECO:0000313" key="15">
    <source>
        <dbReference type="Proteomes" id="UP000799429"/>
    </source>
</evidence>
<dbReference type="EMBL" id="MU006105">
    <property type="protein sequence ID" value="KAF2836026.1"/>
    <property type="molecule type" value="Genomic_DNA"/>
</dbReference>
<dbReference type="OrthoDB" id="6485510at2759"/>
<keyword evidence="3" id="KW-0444">Lipid biosynthesis</keyword>
<sequence length="147" mass="16230">MAALSSYFGLPDHDGLLPKWLLFVGSVATLNAFQAYRSPLYTARVYLGTKSHLNPESTVPSVGALGSRAFGTWTLTSGIIRFIAAYNLENPVAYQLAFASYIIALAHFGSEWFYYGTAKMGPGILGPLIISSSTLVWMWLQWDYYVT</sequence>
<keyword evidence="7 13" id="KW-1133">Transmembrane helix</keyword>
<evidence type="ECO:0000256" key="3">
    <source>
        <dbReference type="ARBA" id="ARBA00022516"/>
    </source>
</evidence>
<dbReference type="AlphaFoldDB" id="A0A9P4S4I0"/>
<evidence type="ECO:0000256" key="9">
    <source>
        <dbReference type="ARBA" id="ARBA00023098"/>
    </source>
</evidence>
<evidence type="ECO:0000256" key="8">
    <source>
        <dbReference type="ARBA" id="ARBA00023011"/>
    </source>
</evidence>
<comment type="similarity">
    <text evidence="2">Belongs to the ERG28 family.</text>
</comment>
<protein>
    <submittedName>
        <fullName evidence="14">Ergosterol biosynthesis protein Erg28</fullName>
    </submittedName>
</protein>
<evidence type="ECO:0000256" key="6">
    <source>
        <dbReference type="ARBA" id="ARBA00022955"/>
    </source>
</evidence>
<evidence type="ECO:0000256" key="12">
    <source>
        <dbReference type="ARBA" id="ARBA00023221"/>
    </source>
</evidence>
<feature type="transmembrane region" description="Helical" evidence="13">
    <location>
        <begin position="94"/>
        <end position="115"/>
    </location>
</feature>
<evidence type="ECO:0000256" key="11">
    <source>
        <dbReference type="ARBA" id="ARBA00023166"/>
    </source>
</evidence>
<reference evidence="14" key="1">
    <citation type="journal article" date="2020" name="Stud. Mycol.">
        <title>101 Dothideomycetes genomes: a test case for predicting lifestyles and emergence of pathogens.</title>
        <authorList>
            <person name="Haridas S."/>
            <person name="Albert R."/>
            <person name="Binder M."/>
            <person name="Bloem J."/>
            <person name="Labutti K."/>
            <person name="Salamov A."/>
            <person name="Andreopoulos B."/>
            <person name="Baker S."/>
            <person name="Barry K."/>
            <person name="Bills G."/>
            <person name="Bluhm B."/>
            <person name="Cannon C."/>
            <person name="Castanera R."/>
            <person name="Culley D."/>
            <person name="Daum C."/>
            <person name="Ezra D."/>
            <person name="Gonzalez J."/>
            <person name="Henrissat B."/>
            <person name="Kuo A."/>
            <person name="Liang C."/>
            <person name="Lipzen A."/>
            <person name="Lutzoni F."/>
            <person name="Magnuson J."/>
            <person name="Mondo S."/>
            <person name="Nolan M."/>
            <person name="Ohm R."/>
            <person name="Pangilinan J."/>
            <person name="Park H.-J."/>
            <person name="Ramirez L."/>
            <person name="Alfaro M."/>
            <person name="Sun H."/>
            <person name="Tritt A."/>
            <person name="Yoshinaga Y."/>
            <person name="Zwiers L.-H."/>
            <person name="Turgeon B."/>
            <person name="Goodwin S."/>
            <person name="Spatafora J."/>
            <person name="Crous P."/>
            <person name="Grigoriev I."/>
        </authorList>
    </citation>
    <scope>NUCLEOTIDE SEQUENCE</scope>
    <source>
        <strain evidence="14">CBS 101060</strain>
    </source>
</reference>
<keyword evidence="6" id="KW-0752">Steroid biosynthesis</keyword>
<dbReference type="InterPro" id="IPR005352">
    <property type="entry name" value="Erg28"/>
</dbReference>
<dbReference type="GO" id="GO:0016126">
    <property type="term" value="P:sterol biosynthetic process"/>
    <property type="evidence" value="ECO:0007669"/>
    <property type="project" value="UniProtKB-KW"/>
</dbReference>
<evidence type="ECO:0000256" key="13">
    <source>
        <dbReference type="SAM" id="Phobius"/>
    </source>
</evidence>
<evidence type="ECO:0000256" key="1">
    <source>
        <dbReference type="ARBA" id="ARBA00004477"/>
    </source>
</evidence>